<evidence type="ECO:0000256" key="1">
    <source>
        <dbReference type="SAM" id="Phobius"/>
    </source>
</evidence>
<evidence type="ECO:0000313" key="4">
    <source>
        <dbReference type="Proteomes" id="UP000694565"/>
    </source>
</evidence>
<dbReference type="InterPro" id="IPR036179">
    <property type="entry name" value="Ig-like_dom_sf"/>
</dbReference>
<feature type="transmembrane region" description="Helical" evidence="1">
    <location>
        <begin position="245"/>
        <end position="266"/>
    </location>
</feature>
<dbReference type="GO" id="GO:0070374">
    <property type="term" value="P:positive regulation of ERK1 and ERK2 cascade"/>
    <property type="evidence" value="ECO:0007669"/>
    <property type="project" value="TreeGrafter"/>
</dbReference>
<organism evidence="3 4">
    <name type="scientific">Cyclopterus lumpus</name>
    <name type="common">Lumpsucker</name>
    <dbReference type="NCBI Taxonomy" id="8103"/>
    <lineage>
        <taxon>Eukaryota</taxon>
        <taxon>Metazoa</taxon>
        <taxon>Chordata</taxon>
        <taxon>Craniata</taxon>
        <taxon>Vertebrata</taxon>
        <taxon>Euteleostomi</taxon>
        <taxon>Actinopterygii</taxon>
        <taxon>Neopterygii</taxon>
        <taxon>Teleostei</taxon>
        <taxon>Neoteleostei</taxon>
        <taxon>Acanthomorphata</taxon>
        <taxon>Eupercaria</taxon>
        <taxon>Perciformes</taxon>
        <taxon>Cottioidei</taxon>
        <taxon>Cottales</taxon>
        <taxon>Cyclopteridae</taxon>
        <taxon>Cyclopterus</taxon>
    </lineage>
</organism>
<feature type="domain" description="Ig-like" evidence="2">
    <location>
        <begin position="1"/>
        <end position="110"/>
    </location>
</feature>
<keyword evidence="4" id="KW-1185">Reference proteome</keyword>
<evidence type="ECO:0000313" key="3">
    <source>
        <dbReference type="Ensembl" id="ENSCLMP00005012631.1"/>
    </source>
</evidence>
<dbReference type="GO" id="GO:0042289">
    <property type="term" value="F:MHC class II protein binding"/>
    <property type="evidence" value="ECO:0007669"/>
    <property type="project" value="TreeGrafter"/>
</dbReference>
<dbReference type="InterPro" id="IPR013783">
    <property type="entry name" value="Ig-like_fold"/>
</dbReference>
<dbReference type="SUPFAM" id="SSF48726">
    <property type="entry name" value="Immunoglobulin"/>
    <property type="match status" value="1"/>
</dbReference>
<accession>A0A8C2X271</accession>
<protein>
    <recommendedName>
        <fullName evidence="2">Ig-like domain-containing protein</fullName>
    </recommendedName>
</protein>
<dbReference type="Proteomes" id="UP000694565">
    <property type="component" value="Unplaced"/>
</dbReference>
<proteinExistence type="predicted"/>
<dbReference type="AlphaFoldDB" id="A0A8C2X271"/>
<dbReference type="PANTHER" id="PTHR11422">
    <property type="entry name" value="T-CELL SURFACE GLYCOPROTEIN CD4"/>
    <property type="match status" value="1"/>
</dbReference>
<reference evidence="3" key="2">
    <citation type="submission" date="2025-09" db="UniProtKB">
        <authorList>
            <consortium name="Ensembl"/>
        </authorList>
    </citation>
    <scope>IDENTIFICATION</scope>
</reference>
<dbReference type="GO" id="GO:0042110">
    <property type="term" value="P:T cell activation"/>
    <property type="evidence" value="ECO:0007669"/>
    <property type="project" value="TreeGrafter"/>
</dbReference>
<keyword evidence="1" id="KW-0472">Membrane</keyword>
<dbReference type="GO" id="GO:0045121">
    <property type="term" value="C:membrane raft"/>
    <property type="evidence" value="ECO:0007669"/>
    <property type="project" value="TreeGrafter"/>
</dbReference>
<evidence type="ECO:0000259" key="2">
    <source>
        <dbReference type="PROSITE" id="PS50835"/>
    </source>
</evidence>
<dbReference type="GeneTree" id="ENSGT00940000174101"/>
<dbReference type="Ensembl" id="ENSCLMT00005013524.1">
    <property type="protein sequence ID" value="ENSCLMP00005012631.1"/>
    <property type="gene ID" value="ENSCLMG00005006749.1"/>
</dbReference>
<dbReference type="PANTHER" id="PTHR11422:SF5">
    <property type="entry name" value="DIVERSE IMMUNOGLOBULIN DOMAIN-CONTAINING PROTEIN 1.1 ISOFORM X1-RELATED"/>
    <property type="match status" value="1"/>
</dbReference>
<dbReference type="GO" id="GO:1990782">
    <property type="term" value="F:protein tyrosine kinase binding"/>
    <property type="evidence" value="ECO:0007669"/>
    <property type="project" value="TreeGrafter"/>
</dbReference>
<dbReference type="Gene3D" id="2.60.40.10">
    <property type="entry name" value="Immunoglobulins"/>
    <property type="match status" value="1"/>
</dbReference>
<name>A0A8C2X271_CYCLU</name>
<keyword evidence="1" id="KW-0812">Transmembrane</keyword>
<dbReference type="GO" id="GO:0009897">
    <property type="term" value="C:external side of plasma membrane"/>
    <property type="evidence" value="ECO:0007669"/>
    <property type="project" value="TreeGrafter"/>
</dbReference>
<keyword evidence="1" id="KW-1133">Transmembrane helix</keyword>
<dbReference type="PROSITE" id="PS50835">
    <property type="entry name" value="IG_LIKE"/>
    <property type="match status" value="1"/>
</dbReference>
<sequence length="277" mass="30360">MSNKCGSSITLRCSQDTVMLYSTIGGDALLPCISPVPLNCASITWTFYQQGPWRYTEEVSEGRVKADSDKSGRLAIAPNCSLALRGLVVDDVGSYNCMAHGQSITAVYVSLLGVTSPSAVTELQPGGRLALSCILFTYYDSMSICGSRTVYVGLSQHLRCEEHVTQCNTVAHSHVIRPRRHELISGTSCNITLVIELKREDNNRMWRCQVSGRENSRSAFLDFTSPFVFQKPPSSSIDDPVQLPVSRIALCVALPVMVLIVGFFTWRQGLKRAKASA</sequence>
<dbReference type="GO" id="GO:0035723">
    <property type="term" value="P:interleukin-15-mediated signaling pathway"/>
    <property type="evidence" value="ECO:0007669"/>
    <property type="project" value="TreeGrafter"/>
</dbReference>
<dbReference type="InterPro" id="IPR007110">
    <property type="entry name" value="Ig-like_dom"/>
</dbReference>
<reference evidence="3" key="1">
    <citation type="submission" date="2025-08" db="UniProtKB">
        <authorList>
            <consortium name="Ensembl"/>
        </authorList>
    </citation>
    <scope>IDENTIFICATION</scope>
</reference>